<dbReference type="EMBL" id="CP012154">
    <property type="protein sequence ID" value="AKS41041.1"/>
    <property type="molecule type" value="Genomic_DNA"/>
</dbReference>
<evidence type="ECO:0000313" key="4">
    <source>
        <dbReference type="Proteomes" id="UP000066624"/>
    </source>
</evidence>
<evidence type="ECO:0000313" key="3">
    <source>
        <dbReference type="EMBL" id="AKS41041.1"/>
    </source>
</evidence>
<dbReference type="PATRIC" id="fig|1579979.3.peg.668"/>
<dbReference type="PIRSF" id="PIRSF005211">
    <property type="entry name" value="Ab_hydro_YheT"/>
    <property type="match status" value="1"/>
</dbReference>
<dbReference type="GO" id="GO:0034338">
    <property type="term" value="F:short-chain carboxylesterase activity"/>
    <property type="evidence" value="ECO:0007669"/>
    <property type="project" value="TreeGrafter"/>
</dbReference>
<dbReference type="InterPro" id="IPR012020">
    <property type="entry name" value="ABHD4"/>
</dbReference>
<dbReference type="STRING" id="1579979.WM2015_660"/>
<dbReference type="SUPFAM" id="SSF53474">
    <property type="entry name" value="alpha/beta-Hydrolases"/>
    <property type="match status" value="1"/>
</dbReference>
<dbReference type="Gene3D" id="3.40.50.1820">
    <property type="entry name" value="alpha/beta hydrolase"/>
    <property type="match status" value="1"/>
</dbReference>
<dbReference type="OrthoDB" id="332676at2"/>
<dbReference type="Pfam" id="PF00561">
    <property type="entry name" value="Abhydrolase_1"/>
    <property type="match status" value="1"/>
</dbReference>
<evidence type="ECO:0000256" key="2">
    <source>
        <dbReference type="PIRSR" id="PIRSR005211-1"/>
    </source>
</evidence>
<feature type="active site" description="Charge relay system" evidence="2">
    <location>
        <position position="282"/>
    </location>
</feature>
<keyword evidence="4" id="KW-1185">Reference proteome</keyword>
<proteinExistence type="inferred from homology"/>
<dbReference type="PANTHER" id="PTHR10794">
    <property type="entry name" value="ABHYDROLASE DOMAIN-CONTAINING PROTEIN"/>
    <property type="match status" value="1"/>
</dbReference>
<sequence>MTPESNPTRLRPYQPRGLLGNPHVQSLLTSGPIRRLRVQRQAADYLARSQREVLEAADGTKLLGFRNEAIGDRRNALVILLHGWEGSSESNYLLAAARSLDQMGFDTFRLNFRDHGPSHHLNVDLFHSCRLQEVVDVVGQIRRAYTAGPVFLVGFSLGGNFSLRVARAAPDHGFDLDRVIAVSPVIRPRHVLDALEGGLAIYHVYFVRKWRKSLQLKQSLYPERYALDEWFRLRSLREQTDWLVRNLTEFPDLDAYLEGYSVAGDYLAGLTVPTRIITAADDPIIPIGDFSGLPQSDALSLEVLERGGHCGFIENWRLDSWIEHRIIDELCPLTRN</sequence>
<dbReference type="RefSeq" id="WP_049724707.1">
    <property type="nucleotide sequence ID" value="NZ_CP012154.1"/>
</dbReference>
<dbReference type="Proteomes" id="UP000066624">
    <property type="component" value="Chromosome"/>
</dbReference>
<gene>
    <name evidence="3" type="ORF">WM2015_660</name>
</gene>
<dbReference type="PANTHER" id="PTHR10794:SF63">
    <property type="entry name" value="ALPHA_BETA HYDROLASE 1, ISOFORM A"/>
    <property type="match status" value="1"/>
</dbReference>
<dbReference type="GO" id="GO:0047372">
    <property type="term" value="F:monoacylglycerol lipase activity"/>
    <property type="evidence" value="ECO:0007669"/>
    <property type="project" value="TreeGrafter"/>
</dbReference>
<dbReference type="InterPro" id="IPR050960">
    <property type="entry name" value="AB_hydrolase_4_sf"/>
</dbReference>
<name>A0A0K0XTU1_9GAMM</name>
<feature type="active site" description="Charge relay system" evidence="2">
    <location>
        <position position="309"/>
    </location>
</feature>
<protein>
    <submittedName>
        <fullName evidence="3">Alpha/beta hydrolase fold protein</fullName>
    </submittedName>
</protein>
<dbReference type="KEGG" id="wma:WM2015_660"/>
<feature type="active site" description="Charge relay system" evidence="2">
    <location>
        <position position="156"/>
    </location>
</feature>
<reference evidence="3 4" key="1">
    <citation type="submission" date="2015-07" db="EMBL/GenBank/DDBJ databases">
        <authorList>
            <person name="Noorani M."/>
        </authorList>
    </citation>
    <scope>NUCLEOTIDE SEQUENCE [LARGE SCALE GENOMIC DNA]</scope>
    <source>
        <strain evidence="3 4">KCTC 42284</strain>
    </source>
</reference>
<organism evidence="3 4">
    <name type="scientific">Wenzhouxiangella marina</name>
    <dbReference type="NCBI Taxonomy" id="1579979"/>
    <lineage>
        <taxon>Bacteria</taxon>
        <taxon>Pseudomonadati</taxon>
        <taxon>Pseudomonadota</taxon>
        <taxon>Gammaproteobacteria</taxon>
        <taxon>Chromatiales</taxon>
        <taxon>Wenzhouxiangellaceae</taxon>
        <taxon>Wenzhouxiangella</taxon>
    </lineage>
</organism>
<evidence type="ECO:0000256" key="1">
    <source>
        <dbReference type="ARBA" id="ARBA00010884"/>
    </source>
</evidence>
<keyword evidence="3" id="KW-0378">Hydrolase</keyword>
<comment type="similarity">
    <text evidence="1">Belongs to the AB hydrolase superfamily. AB hydrolase 4 family.</text>
</comment>
<dbReference type="AlphaFoldDB" id="A0A0K0XTU1"/>
<dbReference type="InterPro" id="IPR000073">
    <property type="entry name" value="AB_hydrolase_1"/>
</dbReference>
<accession>A0A0K0XTU1</accession>
<dbReference type="InterPro" id="IPR029058">
    <property type="entry name" value="AB_hydrolase_fold"/>
</dbReference>